<accession>A0ABP3UBR9</accession>
<gene>
    <name evidence="2" type="ORF">GCM10009430_39950</name>
</gene>
<dbReference type="SUPFAM" id="SSF55729">
    <property type="entry name" value="Acyl-CoA N-acyltransferases (Nat)"/>
    <property type="match status" value="1"/>
</dbReference>
<dbReference type="Gene3D" id="3.40.630.30">
    <property type="match status" value="1"/>
</dbReference>
<organism evidence="2 3">
    <name type="scientific">Aquimarina litoralis</name>
    <dbReference type="NCBI Taxonomy" id="584605"/>
    <lineage>
        <taxon>Bacteria</taxon>
        <taxon>Pseudomonadati</taxon>
        <taxon>Bacteroidota</taxon>
        <taxon>Flavobacteriia</taxon>
        <taxon>Flavobacteriales</taxon>
        <taxon>Flavobacteriaceae</taxon>
        <taxon>Aquimarina</taxon>
    </lineage>
</organism>
<evidence type="ECO:0000313" key="2">
    <source>
        <dbReference type="EMBL" id="GAA0729618.1"/>
    </source>
</evidence>
<dbReference type="InterPro" id="IPR016181">
    <property type="entry name" value="Acyl_CoA_acyltransferase"/>
</dbReference>
<proteinExistence type="predicted"/>
<feature type="domain" description="N-acetyltransferase" evidence="1">
    <location>
        <begin position="12"/>
        <end position="98"/>
    </location>
</feature>
<comment type="caution">
    <text evidence="2">The sequence shown here is derived from an EMBL/GenBank/DDBJ whole genome shotgun (WGS) entry which is preliminary data.</text>
</comment>
<dbReference type="EMBL" id="BAAAGE010000004">
    <property type="protein sequence ID" value="GAA0729618.1"/>
    <property type="molecule type" value="Genomic_DNA"/>
</dbReference>
<dbReference type="PROSITE" id="PS51729">
    <property type="entry name" value="GNAT_YJDJ"/>
    <property type="match status" value="1"/>
</dbReference>
<dbReference type="Proteomes" id="UP001501758">
    <property type="component" value="Unassembled WGS sequence"/>
</dbReference>
<keyword evidence="3" id="KW-1185">Reference proteome</keyword>
<protein>
    <recommendedName>
        <fullName evidence="1">N-acetyltransferase domain-containing protein</fullName>
    </recommendedName>
</protein>
<dbReference type="Pfam" id="PF14542">
    <property type="entry name" value="Acetyltransf_CG"/>
    <property type="match status" value="1"/>
</dbReference>
<evidence type="ECO:0000259" key="1">
    <source>
        <dbReference type="PROSITE" id="PS51729"/>
    </source>
</evidence>
<dbReference type="InterPro" id="IPR031165">
    <property type="entry name" value="GNAT_YJDJ"/>
</dbReference>
<name>A0ABP3UBR9_9FLAO</name>
<sequence>MENMSDVELEIVDNEFLRQFETTIEGQKSKIEYAQQERKIFLTKLVMSEEQIEKGYSEDFIVAVFNIIEERNIRLVPTSPIIAKFMRKNRRKYKDLLPVGINI</sequence>
<reference evidence="3" key="1">
    <citation type="journal article" date="2019" name="Int. J. Syst. Evol. Microbiol.">
        <title>The Global Catalogue of Microorganisms (GCM) 10K type strain sequencing project: providing services to taxonomists for standard genome sequencing and annotation.</title>
        <authorList>
            <consortium name="The Broad Institute Genomics Platform"/>
            <consortium name="The Broad Institute Genome Sequencing Center for Infectious Disease"/>
            <person name="Wu L."/>
            <person name="Ma J."/>
        </authorList>
    </citation>
    <scope>NUCLEOTIDE SEQUENCE [LARGE SCALE GENOMIC DNA]</scope>
    <source>
        <strain evidence="3">JCM 15974</strain>
    </source>
</reference>
<evidence type="ECO:0000313" key="3">
    <source>
        <dbReference type="Proteomes" id="UP001501758"/>
    </source>
</evidence>